<name>A0A1I3D811_9PLAN</name>
<accession>A0A1I3D811</accession>
<proteinExistence type="predicted"/>
<dbReference type="Proteomes" id="UP000199518">
    <property type="component" value="Unassembled WGS sequence"/>
</dbReference>
<dbReference type="RefSeq" id="WP_092048150.1">
    <property type="nucleotide sequence ID" value="NZ_FOQD01000003.1"/>
</dbReference>
<evidence type="ECO:0000313" key="2">
    <source>
        <dbReference type="Proteomes" id="UP000199518"/>
    </source>
</evidence>
<sequence>MTTSTILLSSRDAWGDKAPPQPIGEILRLLPEAITGSIRMAFEGRSKARGKIPKWLERMADIRLTGFSGYEDTALEFECPTLGDAAPELFRQREFNWSSRPDASTTGFDLLSDVLIDVAAHNGDSERFDRRLLRTLSSFSSGLDGVFHELAVLSPQGRKAVPALLNTEVISTAREMSLQTPKSNRVRVVGVLDMIRASTQAFSVRLDDGQEMRGVMSPGNLSTHRELFEKRVLILGKAVYRPSGRLLRVDADEMLPASDDDTFFSAMPKPAIRKVELRKAVLEQAGKRGVAGIIGKWPGDETDEEIAAALKEMS</sequence>
<keyword evidence="2" id="KW-1185">Reference proteome</keyword>
<reference evidence="2" key="1">
    <citation type="submission" date="2016-10" db="EMBL/GenBank/DDBJ databases">
        <authorList>
            <person name="Varghese N."/>
            <person name="Submissions S."/>
        </authorList>
    </citation>
    <scope>NUCLEOTIDE SEQUENCE [LARGE SCALE GENOMIC DNA]</scope>
    <source>
        <strain evidence="2">DSM 26348</strain>
    </source>
</reference>
<protein>
    <submittedName>
        <fullName evidence="1">Uncharacterized protein</fullName>
    </submittedName>
</protein>
<dbReference type="AlphaFoldDB" id="A0A1I3D811"/>
<dbReference type="STRING" id="1576369.SAMN05421753_103129"/>
<dbReference type="EMBL" id="FOQD01000003">
    <property type="protein sequence ID" value="SFH82842.1"/>
    <property type="molecule type" value="Genomic_DNA"/>
</dbReference>
<dbReference type="OrthoDB" id="5526489at2"/>
<organism evidence="1 2">
    <name type="scientific">Planctomicrobium piriforme</name>
    <dbReference type="NCBI Taxonomy" id="1576369"/>
    <lineage>
        <taxon>Bacteria</taxon>
        <taxon>Pseudomonadati</taxon>
        <taxon>Planctomycetota</taxon>
        <taxon>Planctomycetia</taxon>
        <taxon>Planctomycetales</taxon>
        <taxon>Planctomycetaceae</taxon>
        <taxon>Planctomicrobium</taxon>
    </lineage>
</organism>
<evidence type="ECO:0000313" key="1">
    <source>
        <dbReference type="EMBL" id="SFH82842.1"/>
    </source>
</evidence>
<gene>
    <name evidence="1" type="ORF">SAMN05421753_103129</name>
</gene>